<sequence>MRLNTVYFFCFCLRAIPHNEHNIVSLVSATSIESTYIKAIQNMFKVKLTDDVDFASGTCIPPSNTTLGNCSGVPYQNHHWLQESNTPPNRWTLFFMPTKSQPVLVLI</sequence>
<evidence type="ECO:0000313" key="2">
    <source>
        <dbReference type="Proteomes" id="UP001469553"/>
    </source>
</evidence>
<name>A0ABV0XRK8_9TELE</name>
<dbReference type="EMBL" id="JAHRIP010010789">
    <property type="protein sequence ID" value="MEQ2284097.1"/>
    <property type="molecule type" value="Genomic_DNA"/>
</dbReference>
<gene>
    <name evidence="1" type="ORF">AMECASPLE_018063</name>
</gene>
<accession>A0ABV0XRK8</accession>
<organism evidence="1 2">
    <name type="scientific">Ameca splendens</name>
    <dbReference type="NCBI Taxonomy" id="208324"/>
    <lineage>
        <taxon>Eukaryota</taxon>
        <taxon>Metazoa</taxon>
        <taxon>Chordata</taxon>
        <taxon>Craniata</taxon>
        <taxon>Vertebrata</taxon>
        <taxon>Euteleostomi</taxon>
        <taxon>Actinopterygii</taxon>
        <taxon>Neopterygii</taxon>
        <taxon>Teleostei</taxon>
        <taxon>Neoteleostei</taxon>
        <taxon>Acanthomorphata</taxon>
        <taxon>Ovalentaria</taxon>
        <taxon>Atherinomorphae</taxon>
        <taxon>Cyprinodontiformes</taxon>
        <taxon>Goodeidae</taxon>
        <taxon>Ameca</taxon>
    </lineage>
</organism>
<reference evidence="1 2" key="1">
    <citation type="submission" date="2021-06" db="EMBL/GenBank/DDBJ databases">
        <authorList>
            <person name="Palmer J.M."/>
        </authorList>
    </citation>
    <scope>NUCLEOTIDE SEQUENCE [LARGE SCALE GENOMIC DNA]</scope>
    <source>
        <strain evidence="1 2">AS_MEX2019</strain>
        <tissue evidence="1">Muscle</tissue>
    </source>
</reference>
<comment type="caution">
    <text evidence="1">The sequence shown here is derived from an EMBL/GenBank/DDBJ whole genome shotgun (WGS) entry which is preliminary data.</text>
</comment>
<proteinExistence type="predicted"/>
<dbReference type="Proteomes" id="UP001469553">
    <property type="component" value="Unassembled WGS sequence"/>
</dbReference>
<protein>
    <submittedName>
        <fullName evidence="1">Uncharacterized protein</fullName>
    </submittedName>
</protein>
<keyword evidence="2" id="KW-1185">Reference proteome</keyword>
<evidence type="ECO:0000313" key="1">
    <source>
        <dbReference type="EMBL" id="MEQ2284097.1"/>
    </source>
</evidence>